<dbReference type="CDD" id="cd00540">
    <property type="entry name" value="AAG"/>
    <property type="match status" value="1"/>
</dbReference>
<evidence type="ECO:0000313" key="7">
    <source>
        <dbReference type="Proteomes" id="UP000031631"/>
    </source>
</evidence>
<dbReference type="GO" id="GO:0003905">
    <property type="term" value="F:alkylbase DNA N-glycosylase activity"/>
    <property type="evidence" value="ECO:0007669"/>
    <property type="project" value="InterPro"/>
</dbReference>
<dbReference type="HAMAP" id="MF_00527">
    <property type="entry name" value="3MGH"/>
    <property type="match status" value="1"/>
</dbReference>
<dbReference type="NCBIfam" id="TIGR00567">
    <property type="entry name" value="3mg"/>
    <property type="match status" value="1"/>
</dbReference>
<accession>A0A7U6JHM0</accession>
<keyword evidence="6" id="KW-0326">Glycosidase</keyword>
<evidence type="ECO:0000256" key="5">
    <source>
        <dbReference type="HAMAP-Rule" id="MF_00527"/>
    </source>
</evidence>
<dbReference type="EC" id="3.2.2.-" evidence="5"/>
<keyword evidence="7" id="KW-1185">Reference proteome</keyword>
<dbReference type="NCBIfam" id="NF002003">
    <property type="entry name" value="PRK00802.1-3"/>
    <property type="match status" value="1"/>
</dbReference>
<dbReference type="SUPFAM" id="SSF50486">
    <property type="entry name" value="FMT C-terminal domain-like"/>
    <property type="match status" value="1"/>
</dbReference>
<gene>
    <name evidence="6" type="ORF">TBH_C0400</name>
</gene>
<dbReference type="PANTHER" id="PTHR10429">
    <property type="entry name" value="DNA-3-METHYLADENINE GLYCOSYLASE"/>
    <property type="match status" value="1"/>
</dbReference>
<evidence type="ECO:0000256" key="2">
    <source>
        <dbReference type="ARBA" id="ARBA00022763"/>
    </source>
</evidence>
<dbReference type="EMBL" id="AP012273">
    <property type="protein sequence ID" value="BAO43345.1"/>
    <property type="molecule type" value="Genomic_DNA"/>
</dbReference>
<evidence type="ECO:0000313" key="6">
    <source>
        <dbReference type="EMBL" id="BAO43345.1"/>
    </source>
</evidence>
<reference evidence="6 7" key="1">
    <citation type="journal article" date="2014" name="PLoS ONE">
        <title>Physiological and genomic features of a novel sulfur-oxidizing gammaproteobacterium belonging to a previously uncultivated symbiotic lineage isolated from a hydrothermal vent.</title>
        <authorList>
            <person name="Nunoura T."/>
            <person name="Takaki Y."/>
            <person name="Kazama H."/>
            <person name="Kakuta J."/>
            <person name="Shimamura S."/>
            <person name="Makita H."/>
            <person name="Hirai M."/>
            <person name="Miyazaki M."/>
            <person name="Takai K."/>
        </authorList>
    </citation>
    <scope>NUCLEOTIDE SEQUENCE [LARGE SCALE GENOMIC DNA]</scope>
    <source>
        <strain evidence="6 7">Hiromi1</strain>
    </source>
</reference>
<organism evidence="6 7">
    <name type="scientific">Thiolapillus brandeum</name>
    <dbReference type="NCBI Taxonomy" id="1076588"/>
    <lineage>
        <taxon>Bacteria</taxon>
        <taxon>Pseudomonadati</taxon>
        <taxon>Pseudomonadota</taxon>
        <taxon>Gammaproteobacteria</taxon>
        <taxon>Chromatiales</taxon>
        <taxon>Sedimenticolaceae</taxon>
        <taxon>Thiolapillus</taxon>
    </lineage>
</organism>
<dbReference type="GO" id="GO:0003677">
    <property type="term" value="F:DNA binding"/>
    <property type="evidence" value="ECO:0007669"/>
    <property type="project" value="InterPro"/>
</dbReference>
<dbReference type="InterPro" id="IPR036995">
    <property type="entry name" value="MPG_sf"/>
</dbReference>
<comment type="similarity">
    <text evidence="1 5">Belongs to the DNA glycosylase MPG family.</text>
</comment>
<dbReference type="Gene3D" id="3.10.300.10">
    <property type="entry name" value="Methylpurine-DNA glycosylase (MPG)"/>
    <property type="match status" value="1"/>
</dbReference>
<evidence type="ECO:0000256" key="3">
    <source>
        <dbReference type="ARBA" id="ARBA00022801"/>
    </source>
</evidence>
<dbReference type="AlphaFoldDB" id="A0A7U6JHM0"/>
<dbReference type="GO" id="GO:0006284">
    <property type="term" value="P:base-excision repair"/>
    <property type="evidence" value="ECO:0007669"/>
    <property type="project" value="InterPro"/>
</dbReference>
<keyword evidence="4 5" id="KW-0234">DNA repair</keyword>
<dbReference type="KEGG" id="tbn:TBH_C0400"/>
<dbReference type="Proteomes" id="UP000031631">
    <property type="component" value="Chromosome"/>
</dbReference>
<dbReference type="Pfam" id="PF02245">
    <property type="entry name" value="Pur_DNA_glyco"/>
    <property type="match status" value="1"/>
</dbReference>
<dbReference type="InterPro" id="IPR011034">
    <property type="entry name" value="Formyl_transferase-like_C_sf"/>
</dbReference>
<keyword evidence="2 5" id="KW-0227">DNA damage</keyword>
<sequence>MSRLDKVFFRRDAVTVARDLLGKSLVRRYHGELMSGVIVEAEAYVGEEDTACHASRGCTPRTRVMYGPPGHYYIYLIYGMYHMLNIVTGDEGHPQAVLIRALRPGSGVDRMRELRGGVVEKHLCDGPGKLCQALAIDRSLNELPVEGDELWVENAPPVDEEYVLAGPRVGIGYASDQDQQRPWRFSLDSRAQP</sequence>
<dbReference type="PANTHER" id="PTHR10429:SF0">
    <property type="entry name" value="DNA-3-METHYLADENINE GLYCOSYLASE"/>
    <property type="match status" value="1"/>
</dbReference>
<proteinExistence type="inferred from homology"/>
<evidence type="ECO:0000256" key="4">
    <source>
        <dbReference type="ARBA" id="ARBA00023204"/>
    </source>
</evidence>
<name>A0A7U6JHM0_9GAMM</name>
<dbReference type="FunFam" id="3.10.300.10:FF:000001">
    <property type="entry name" value="Putative 3-methyladenine DNA glycosylase"/>
    <property type="match status" value="1"/>
</dbReference>
<evidence type="ECO:0000256" key="1">
    <source>
        <dbReference type="ARBA" id="ARBA00009232"/>
    </source>
</evidence>
<keyword evidence="3 5" id="KW-0378">Hydrolase</keyword>
<dbReference type="OrthoDB" id="9794313at2"/>
<dbReference type="RefSeq" id="WP_041064930.1">
    <property type="nucleotide sequence ID" value="NZ_AP012273.1"/>
</dbReference>
<protein>
    <recommendedName>
        <fullName evidence="5">Putative 3-methyladenine DNA glycosylase</fullName>
        <ecNumber evidence="5">3.2.2.-</ecNumber>
    </recommendedName>
</protein>
<dbReference type="InterPro" id="IPR003180">
    <property type="entry name" value="MPG"/>
</dbReference>